<protein>
    <recommendedName>
        <fullName evidence="2">Effector from type III secretion system family protein</fullName>
    </recommendedName>
</protein>
<reference evidence="1" key="1">
    <citation type="submission" date="2015-05" db="EMBL/GenBank/DDBJ databases">
        <authorList>
            <person name="Rattei Thomas"/>
        </authorList>
    </citation>
    <scope>NUCLEOTIDE SEQUENCE</scope>
    <source>
        <strain evidence="1">DC9</strain>
    </source>
</reference>
<organism evidence="1">
    <name type="scientific">Chlamydia pneumoniae</name>
    <name type="common">Chlamydophila pneumoniae</name>
    <dbReference type="NCBI Taxonomy" id="83558"/>
    <lineage>
        <taxon>Bacteria</taxon>
        <taxon>Pseudomonadati</taxon>
        <taxon>Chlamydiota</taxon>
        <taxon>Chlamydiia</taxon>
        <taxon>Chlamydiales</taxon>
        <taxon>Chlamydiaceae</taxon>
        <taxon>Chlamydia/Chlamydophila group</taxon>
        <taxon>Chlamydia</taxon>
    </lineage>
</organism>
<dbReference type="AlphaFoldDB" id="A0A0F7X024"/>
<sequence length="389" mass="42541">MHPKIEKRNSLPLTAVAPVFEESYHPSVATTVDYVDATTLSRHLTVLKDVIKEARNLDLGKAFLTSMKQGFINTGTELAIIQASLADQSSRESRKKEEKIFHQHLGKAAPQASTATSGVQPTADPVADKMPLQSAFAYVLLDKYIPAQEEALYALGRELNLSGYAQNLFSPLLDMIKSFNSAPINYNLGSYISQTSGTANFAYGYEMILSRYNNEVSQCRLDIASTVKAKAALANMSASVKANVSLTDAQKKQIEDIIASYTKSLDVIHTQLTDVMTNLASITFVPGLNKYDPSYRIVGGDLSIIALQNDEKVLVDGKVDITTAVNEGGLLNFFTTVLTDVQNYGDLAQTQQLMLDLELKAMQQQWSLVSASLKLLNGMYTTVISGFKN</sequence>
<evidence type="ECO:0008006" key="2">
    <source>
        <dbReference type="Google" id="ProtNLM"/>
    </source>
</evidence>
<dbReference type="InterPro" id="IPR007606">
    <property type="entry name" value="T3SS_effector"/>
</dbReference>
<name>A0A0F7X024_CHLPN</name>
<accession>A0A0F7X024</accession>
<evidence type="ECO:0000313" key="1">
    <source>
        <dbReference type="EMBL" id="CRI42978.1"/>
    </source>
</evidence>
<proteinExistence type="predicted"/>
<dbReference type="Pfam" id="PF04518">
    <property type="entry name" value="Effector_1"/>
    <property type="match status" value="1"/>
</dbReference>
<dbReference type="EMBL" id="LN847057">
    <property type="protein sequence ID" value="CRI42978.1"/>
    <property type="molecule type" value="Genomic_DNA"/>
</dbReference>
<gene>
    <name evidence="1" type="ORF">BN1224_DC9_CA_00260</name>
</gene>